<dbReference type="AlphaFoldDB" id="A0A517Z371"/>
<feature type="compositionally biased region" description="Low complexity" evidence="1">
    <location>
        <begin position="152"/>
        <end position="168"/>
    </location>
</feature>
<feature type="compositionally biased region" description="Low complexity" evidence="1">
    <location>
        <begin position="53"/>
        <end position="82"/>
    </location>
</feature>
<dbReference type="KEGG" id="mri:Mal4_12090"/>
<evidence type="ECO:0000256" key="1">
    <source>
        <dbReference type="SAM" id="MobiDB-lite"/>
    </source>
</evidence>
<evidence type="ECO:0000313" key="4">
    <source>
        <dbReference type="Proteomes" id="UP000320496"/>
    </source>
</evidence>
<dbReference type="RefSeq" id="WP_145367521.1">
    <property type="nucleotide sequence ID" value="NZ_CP036275.1"/>
</dbReference>
<dbReference type="Gene3D" id="2.130.10.10">
    <property type="entry name" value="YVTN repeat-like/Quinoprotein amine dehydrogenase"/>
    <property type="match status" value="2"/>
</dbReference>
<dbReference type="InterPro" id="IPR015943">
    <property type="entry name" value="WD40/YVTN_repeat-like_dom_sf"/>
</dbReference>
<reference evidence="3 4" key="1">
    <citation type="submission" date="2019-02" db="EMBL/GenBank/DDBJ databases">
        <title>Deep-cultivation of Planctomycetes and their phenomic and genomic characterization uncovers novel biology.</title>
        <authorList>
            <person name="Wiegand S."/>
            <person name="Jogler M."/>
            <person name="Boedeker C."/>
            <person name="Pinto D."/>
            <person name="Vollmers J."/>
            <person name="Rivas-Marin E."/>
            <person name="Kohn T."/>
            <person name="Peeters S.H."/>
            <person name="Heuer A."/>
            <person name="Rast P."/>
            <person name="Oberbeckmann S."/>
            <person name="Bunk B."/>
            <person name="Jeske O."/>
            <person name="Meyerdierks A."/>
            <person name="Storesund J.E."/>
            <person name="Kallscheuer N."/>
            <person name="Luecker S."/>
            <person name="Lage O.M."/>
            <person name="Pohl T."/>
            <person name="Merkel B.J."/>
            <person name="Hornburger P."/>
            <person name="Mueller R.-W."/>
            <person name="Bruemmer F."/>
            <person name="Labrenz M."/>
            <person name="Spormann A.M."/>
            <person name="Op den Camp H."/>
            <person name="Overmann J."/>
            <person name="Amann R."/>
            <person name="Jetten M.S.M."/>
            <person name="Mascher T."/>
            <person name="Medema M.H."/>
            <person name="Devos D.P."/>
            <person name="Kaster A.-K."/>
            <person name="Ovreas L."/>
            <person name="Rohde M."/>
            <person name="Galperin M.Y."/>
            <person name="Jogler C."/>
        </authorList>
    </citation>
    <scope>NUCLEOTIDE SEQUENCE [LARGE SCALE GENOMIC DNA]</scope>
    <source>
        <strain evidence="3 4">Mal4</strain>
    </source>
</reference>
<evidence type="ECO:0008006" key="5">
    <source>
        <dbReference type="Google" id="ProtNLM"/>
    </source>
</evidence>
<feature type="signal peptide" evidence="2">
    <location>
        <begin position="1"/>
        <end position="19"/>
    </location>
</feature>
<dbReference type="PROSITE" id="PS51257">
    <property type="entry name" value="PROKAR_LIPOPROTEIN"/>
    <property type="match status" value="1"/>
</dbReference>
<protein>
    <recommendedName>
        <fullName evidence="5">WD domain, G-beta repeat</fullName>
    </recommendedName>
</protein>
<proteinExistence type="predicted"/>
<evidence type="ECO:0000313" key="3">
    <source>
        <dbReference type="EMBL" id="QDU36908.1"/>
    </source>
</evidence>
<evidence type="ECO:0000256" key="2">
    <source>
        <dbReference type="SAM" id="SignalP"/>
    </source>
</evidence>
<feature type="region of interest" description="Disordered" evidence="1">
    <location>
        <begin position="32"/>
        <end position="195"/>
    </location>
</feature>
<accession>A0A517Z371</accession>
<gene>
    <name evidence="3" type="ORF">Mal4_12090</name>
</gene>
<dbReference type="OrthoDB" id="226213at2"/>
<keyword evidence="2" id="KW-0732">Signal</keyword>
<feature type="region of interest" description="Disordered" evidence="1">
    <location>
        <begin position="1082"/>
        <end position="1107"/>
    </location>
</feature>
<dbReference type="Proteomes" id="UP000320496">
    <property type="component" value="Chromosome"/>
</dbReference>
<sequence precursor="true">MRSVQTYVAACPLVVVALAMVGCDGGNTAPQPVSNPYQSATPTPQAAPPPRTTTPASPAGGATSPVASTPAASHAPATAHAPEVSSPAAGHSPATTTSPAAGHGAPTAQPGRRPGFPTAGGPGMRRPGGRPSGATYPGRGDGTPGATSSTPANGTNTSTETETADTGDNGAGSNSLPPNNPEDVRSFGQSRTTETVTTWSVVPDPAEEGFQVPPEATLGVKIPGLTAAGGTGPDWVREMREGGHVRILYSNMPSPFVGLGLNERRNEYREVWDLRTKKKLGVIGGLELAQSTMMDLSPDGKYFAAKPYWAEVVGVYDVAAEKPIQAIPLEGRRTSMVTFAADNRLLFEDQDVLQVWTVPDFELQATIDLPDWRVDNAWSISPGGRYLLIVDRSGFKQSLSFYDVTTGDLAGRIETSNRGSFVGTAHTTDGKRLASLNDGHFGGVLLIWNLKDGSLEKEIPIADRLWKQIDPHDKYQGPAVEWFPDGRHLLIYGRGVFDTESEQLIANLPDKTTYRIGILDERQIAVVQNQAITRYDLSEQFTNAAAAIAAGGTADDANLPPLTAADRSAAAQVTLAGRGTPWNVTPDPVTSPVKLTSRPLQIPGGHVFRAAMSDLDAARLVVMYSADRIDTRTNRFFRAPEPTKVWVEQFDLRNRREGRKIEIPFTTLMMDVSPDGQKMVTAIADGLDRLDIWSLEDGSHIAGFRPYVAEEKQAHRVISYAEFVDDSHLLTVAAGRMILWSLPDCKAVYEVAVGELTPVLSPGRRYIAVADPNHFGFTLLEALTGQVAGALEFPGIAPGYVSACAFHTNGKWAAAMTWRMSGGELAIIDMQTGADTRRFPLPVTCRNLQWCDDDFLLLDGTSLVNLNTESVAWKYTLNRGMHLRESPDGAHWYISANALGDRKYVVNGVQLPEESIRGEATDDTHRFPLLLQPGGSVRLDIQIPAPPDDSDFGKRVREQLIARYAVADILVDDAAGVTLTINGRLENTGEQLTNDPLGINRRFGGMGRPTVQLSGKRVTWDVSMRASGRIDWQTTMVSTNSGMFSYRRDASEAEIQRDADRQMTEAMWQRAKSQLENFEPPKYLFPAGASDGKGYSELTVRGPEPRR</sequence>
<feature type="chain" id="PRO_5021952264" description="WD domain, G-beta repeat" evidence="2">
    <location>
        <begin position="20"/>
        <end position="1107"/>
    </location>
</feature>
<name>A0A517Z371_9PLAN</name>
<dbReference type="InterPro" id="IPR011044">
    <property type="entry name" value="Quino_amine_DH_bsu"/>
</dbReference>
<dbReference type="SUPFAM" id="SSF50969">
    <property type="entry name" value="YVTN repeat-like/Quinoprotein amine dehydrogenase"/>
    <property type="match status" value="2"/>
</dbReference>
<organism evidence="3 4">
    <name type="scientific">Maioricimonas rarisocia</name>
    <dbReference type="NCBI Taxonomy" id="2528026"/>
    <lineage>
        <taxon>Bacteria</taxon>
        <taxon>Pseudomonadati</taxon>
        <taxon>Planctomycetota</taxon>
        <taxon>Planctomycetia</taxon>
        <taxon>Planctomycetales</taxon>
        <taxon>Planctomycetaceae</taxon>
        <taxon>Maioricimonas</taxon>
    </lineage>
</organism>
<dbReference type="EMBL" id="CP036275">
    <property type="protein sequence ID" value="QDU36908.1"/>
    <property type="molecule type" value="Genomic_DNA"/>
</dbReference>
<keyword evidence="4" id="KW-1185">Reference proteome</keyword>